<evidence type="ECO:0000256" key="1">
    <source>
        <dbReference type="SAM" id="MobiDB-lite"/>
    </source>
</evidence>
<sequence length="328" mass="33910">MSEYSVAEPRKLTFDTPVTDLQVRIVNGTVNVVGTDEGSARLEISEIEGPPLKVTHKRGTLTVAYDDLPWKGFLKWLDRKGWRRSAVVSLAIPTGTRVEVGVVGAAAVVSGVHGPAVIKGVTGDTTLVGVSGPVRADTVSGNLEAQAVTGDLRFNSVSGDLTVVEGSGRSVRADSVSGSMIVDLDPEGPTEVSLTSVSGEIAIRLPHPGDAEVEANTASGTISNAFDGLRVHGQWGAHKITGRLGAGTGRLRATTVSGSIALLRRPHGEDEDRTGTDWETDPSRSHGATSAHDPADETPSSPGDNAVSGQGTDASDAPADGTTDKKVL</sequence>
<dbReference type="Proteomes" id="UP000620224">
    <property type="component" value="Unassembled WGS sequence"/>
</dbReference>
<evidence type="ECO:0000313" key="3">
    <source>
        <dbReference type="Proteomes" id="UP000620224"/>
    </source>
</evidence>
<keyword evidence="3" id="KW-1185">Reference proteome</keyword>
<evidence type="ECO:0000313" key="2">
    <source>
        <dbReference type="EMBL" id="GGW33519.1"/>
    </source>
</evidence>
<proteinExistence type="predicted"/>
<evidence type="ECO:0008006" key="4">
    <source>
        <dbReference type="Google" id="ProtNLM"/>
    </source>
</evidence>
<feature type="compositionally biased region" description="Polar residues" evidence="1">
    <location>
        <begin position="298"/>
        <end position="313"/>
    </location>
</feature>
<feature type="region of interest" description="Disordered" evidence="1">
    <location>
        <begin position="257"/>
        <end position="328"/>
    </location>
</feature>
<dbReference type="EMBL" id="BMUE01000001">
    <property type="protein sequence ID" value="GGW33519.1"/>
    <property type="molecule type" value="Genomic_DNA"/>
</dbReference>
<organism evidence="2 3">
    <name type="scientific">Streptomyces lucensis JCM 4490</name>
    <dbReference type="NCBI Taxonomy" id="1306176"/>
    <lineage>
        <taxon>Bacteria</taxon>
        <taxon>Bacillati</taxon>
        <taxon>Actinomycetota</taxon>
        <taxon>Actinomycetes</taxon>
        <taxon>Kitasatosporales</taxon>
        <taxon>Streptomycetaceae</taxon>
        <taxon>Streptomyces</taxon>
    </lineage>
</organism>
<reference evidence="2" key="2">
    <citation type="submission" date="2020-09" db="EMBL/GenBank/DDBJ databases">
        <authorList>
            <person name="Sun Q."/>
            <person name="Ohkuma M."/>
        </authorList>
    </citation>
    <scope>NUCLEOTIDE SEQUENCE</scope>
    <source>
        <strain evidence="2">JCM 4490</strain>
    </source>
</reference>
<gene>
    <name evidence="2" type="ORF">GCM10010503_06940</name>
</gene>
<name>A0A918IWB8_9ACTN</name>
<accession>A0A918IWB8</accession>
<protein>
    <recommendedName>
        <fullName evidence="4">Adhesin domain-containing protein</fullName>
    </recommendedName>
</protein>
<comment type="caution">
    <text evidence="2">The sequence shown here is derived from an EMBL/GenBank/DDBJ whole genome shotgun (WGS) entry which is preliminary data.</text>
</comment>
<feature type="compositionally biased region" description="Basic and acidic residues" evidence="1">
    <location>
        <begin position="266"/>
        <end position="284"/>
    </location>
</feature>
<dbReference type="RefSeq" id="WP_190013178.1">
    <property type="nucleotide sequence ID" value="NZ_BMUE01000001.1"/>
</dbReference>
<reference evidence="2" key="1">
    <citation type="journal article" date="2014" name="Int. J. Syst. Evol. Microbiol.">
        <title>Complete genome sequence of Corynebacterium casei LMG S-19264T (=DSM 44701T), isolated from a smear-ripened cheese.</title>
        <authorList>
            <consortium name="US DOE Joint Genome Institute (JGI-PGF)"/>
            <person name="Walter F."/>
            <person name="Albersmeier A."/>
            <person name="Kalinowski J."/>
            <person name="Ruckert C."/>
        </authorList>
    </citation>
    <scope>NUCLEOTIDE SEQUENCE</scope>
    <source>
        <strain evidence="2">JCM 4490</strain>
    </source>
</reference>
<dbReference type="AlphaFoldDB" id="A0A918IWB8"/>